<dbReference type="AlphaFoldDB" id="A0AAV4FV82"/>
<dbReference type="SUPFAM" id="SSF47391">
    <property type="entry name" value="Dimerization-anchoring domain of cAMP-dependent PK regulatory subunit"/>
    <property type="match status" value="1"/>
</dbReference>
<accession>A0AAV4FV82</accession>
<sequence length="115" mass="13245">KTGDPVYDTFIKRSLGTLLPDCIKQLAESRPADPIEFISNSLYKAVDSQLYKREKEKYLHACLQESALLQKEREERKARMDMLLQAHRDNKFTLGVPPRGLYRLFINLPLHVASG</sequence>
<name>A0AAV4FV82_9GAST</name>
<reference evidence="1 2" key="1">
    <citation type="journal article" date="2021" name="Elife">
        <title>Chloroplast acquisition without the gene transfer in kleptoplastic sea slugs, Plakobranchus ocellatus.</title>
        <authorList>
            <person name="Maeda T."/>
            <person name="Takahashi S."/>
            <person name="Yoshida T."/>
            <person name="Shimamura S."/>
            <person name="Takaki Y."/>
            <person name="Nagai Y."/>
            <person name="Toyoda A."/>
            <person name="Suzuki Y."/>
            <person name="Arimoto A."/>
            <person name="Ishii H."/>
            <person name="Satoh N."/>
            <person name="Nishiyama T."/>
            <person name="Hasebe M."/>
            <person name="Maruyama T."/>
            <person name="Minagawa J."/>
            <person name="Obokata J."/>
            <person name="Shigenobu S."/>
        </authorList>
    </citation>
    <scope>NUCLEOTIDE SEQUENCE [LARGE SCALE GENOMIC DNA]</scope>
</reference>
<evidence type="ECO:0000313" key="2">
    <source>
        <dbReference type="Proteomes" id="UP000762676"/>
    </source>
</evidence>
<dbReference type="InterPro" id="IPR049630">
    <property type="entry name" value="DYDC-like_DD"/>
</dbReference>
<dbReference type="CDD" id="cd22966">
    <property type="entry name" value="DD_DYDC-like"/>
    <property type="match status" value="1"/>
</dbReference>
<dbReference type="EMBL" id="BMAT01008034">
    <property type="protein sequence ID" value="GFR76630.1"/>
    <property type="molecule type" value="Genomic_DNA"/>
</dbReference>
<dbReference type="Proteomes" id="UP000762676">
    <property type="component" value="Unassembled WGS sequence"/>
</dbReference>
<proteinExistence type="predicted"/>
<keyword evidence="1" id="KW-0969">Cilium</keyword>
<gene>
    <name evidence="1" type="ORF">ElyMa_003948100</name>
</gene>
<comment type="caution">
    <text evidence="1">The sequence shown here is derived from an EMBL/GenBank/DDBJ whole genome shotgun (WGS) entry which is preliminary data.</text>
</comment>
<evidence type="ECO:0000313" key="1">
    <source>
        <dbReference type="EMBL" id="GFR76630.1"/>
    </source>
</evidence>
<feature type="non-terminal residue" evidence="1">
    <location>
        <position position="1"/>
    </location>
</feature>
<protein>
    <submittedName>
        <fullName evidence="1">Flagellar radial spoke protein 2-like</fullName>
    </submittedName>
</protein>
<keyword evidence="2" id="KW-1185">Reference proteome</keyword>
<organism evidence="1 2">
    <name type="scientific">Elysia marginata</name>
    <dbReference type="NCBI Taxonomy" id="1093978"/>
    <lineage>
        <taxon>Eukaryota</taxon>
        <taxon>Metazoa</taxon>
        <taxon>Spiralia</taxon>
        <taxon>Lophotrochozoa</taxon>
        <taxon>Mollusca</taxon>
        <taxon>Gastropoda</taxon>
        <taxon>Heterobranchia</taxon>
        <taxon>Euthyneura</taxon>
        <taxon>Panpulmonata</taxon>
        <taxon>Sacoglossa</taxon>
        <taxon>Placobranchoidea</taxon>
        <taxon>Plakobranchidae</taxon>
        <taxon>Elysia</taxon>
    </lineage>
</organism>
<keyword evidence="1" id="KW-0282">Flagellum</keyword>
<keyword evidence="1" id="KW-0966">Cell projection</keyword>